<dbReference type="RefSeq" id="WP_013174426.1">
    <property type="nucleotide sequence ID" value="NC_014220.1"/>
</dbReference>
<dbReference type="InterPro" id="IPR003439">
    <property type="entry name" value="ABC_transporter-like_ATP-bd"/>
</dbReference>
<feature type="domain" description="ABC transporter" evidence="3">
    <location>
        <begin position="8"/>
        <end position="232"/>
    </location>
</feature>
<dbReference type="PANTHER" id="PTHR43038">
    <property type="entry name" value="ATP-BINDING CASSETTE, SUB-FAMILY H, MEMBER 1"/>
    <property type="match status" value="1"/>
</dbReference>
<keyword evidence="5" id="KW-1185">Reference proteome</keyword>
<protein>
    <submittedName>
        <fullName evidence="4">ABC transporter related protein</fullName>
    </submittedName>
</protein>
<keyword evidence="2" id="KW-0067">ATP-binding</keyword>
<dbReference type="PANTHER" id="PTHR43038:SF7">
    <property type="entry name" value="ABC TRANSPORT SYSTEM ATP-BINDING PROTEIN"/>
    <property type="match status" value="1"/>
</dbReference>
<gene>
    <name evidence="4" type="ordered locus">Slip_0237</name>
</gene>
<reference evidence="5" key="1">
    <citation type="journal article" date="2010" name="Stand. Genomic Sci.">
        <title>Complete genome sequence of Syntrophothermus lipocalidus type strain (TGB-C1T).</title>
        <authorList>
            <consortium name="US DOE Joint Genome Institute (JGI-PGF)"/>
            <person name="Djao O."/>
            <person name="Zhang X."/>
            <person name="Lucas S."/>
            <person name="Lapidus A."/>
            <person name="Glavina Del Rio T."/>
            <person name="Nolan M."/>
            <person name="Tice H."/>
            <person name="Cheng J."/>
            <person name="Han C."/>
            <person name="Tapia R."/>
            <person name="Goodwin L."/>
            <person name="Pitluck S."/>
            <person name="Liolios K."/>
            <person name="Ivanova N."/>
            <person name="Mavromatis K."/>
            <person name="Mikhailova N."/>
            <person name="Ovchinnikova G."/>
            <person name="Pati A."/>
            <person name="Brambilla E."/>
            <person name="Chen A."/>
            <person name="Palaniappan K."/>
            <person name="Land M."/>
            <person name="Hauser L."/>
            <person name="Chang Y."/>
            <person name="Jeffries C."/>
            <person name="Rohde M."/>
            <person name="Sikorski J."/>
            <person name="Spring S."/>
            <person name="Goker M."/>
            <person name="Detter J."/>
            <person name="Woyke T."/>
            <person name="Bristow J."/>
            <person name="Eisen J."/>
            <person name="Markowitz V."/>
            <person name="Hugenholtz P."/>
            <person name="Kyrpides N."/>
            <person name="Klenk H."/>
        </authorList>
    </citation>
    <scope>NUCLEOTIDE SEQUENCE [LARGE SCALE GENOMIC DNA]</scope>
    <source>
        <strain evidence="5">DSM 12680 / TGB-C1</strain>
    </source>
</reference>
<sequence length="241" mass="26340">MSSAESRVRVSGLTCAYRGETVLNGVDFEAGPGTVFALFGYSGSGKTTLISVLAGLLPYRWGKVQTCDRREIGLVTQFPSLFPRLTACENLQAIGMMKGIPASDLARLVPLLVEELGLGALENRRVTHLPQGAKQRVSLACALINEPKLLLLDDILARTDPDSAQVIIEALLRRVDEGSTCIWATDRLEEIRTLARACSLRIGYLREGSLTVYQPQEFFELFARSGEREAAPSQEQEGGRV</sequence>
<dbReference type="AlphaFoldDB" id="D7CJD5"/>
<keyword evidence="1" id="KW-0547">Nucleotide-binding</keyword>
<dbReference type="Pfam" id="PF00005">
    <property type="entry name" value="ABC_tran"/>
    <property type="match status" value="1"/>
</dbReference>
<evidence type="ECO:0000259" key="3">
    <source>
        <dbReference type="PROSITE" id="PS50893"/>
    </source>
</evidence>
<dbReference type="HOGENOM" id="CLU_000604_1_2_9"/>
<organism evidence="4 5">
    <name type="scientific">Syntrophothermus lipocalidus (strain DSM 12680 / TGB-C1)</name>
    <dbReference type="NCBI Taxonomy" id="643648"/>
    <lineage>
        <taxon>Bacteria</taxon>
        <taxon>Bacillati</taxon>
        <taxon>Bacillota</taxon>
        <taxon>Clostridia</taxon>
        <taxon>Eubacteriales</taxon>
        <taxon>Syntrophomonadaceae</taxon>
        <taxon>Syntrophothermus</taxon>
    </lineage>
</organism>
<dbReference type="KEGG" id="slp:Slip_0237"/>
<dbReference type="EMBL" id="CP002048">
    <property type="protein sequence ID" value="ADI01024.1"/>
    <property type="molecule type" value="Genomic_DNA"/>
</dbReference>
<evidence type="ECO:0000256" key="2">
    <source>
        <dbReference type="ARBA" id="ARBA00022840"/>
    </source>
</evidence>
<dbReference type="GO" id="GO:0005524">
    <property type="term" value="F:ATP binding"/>
    <property type="evidence" value="ECO:0007669"/>
    <property type="project" value="UniProtKB-KW"/>
</dbReference>
<dbReference type="GO" id="GO:0016887">
    <property type="term" value="F:ATP hydrolysis activity"/>
    <property type="evidence" value="ECO:0007669"/>
    <property type="project" value="InterPro"/>
</dbReference>
<dbReference type="Gene3D" id="3.40.50.300">
    <property type="entry name" value="P-loop containing nucleotide triphosphate hydrolases"/>
    <property type="match status" value="1"/>
</dbReference>
<accession>D7CJD5</accession>
<reference evidence="4 5" key="2">
    <citation type="journal article" date="2010" name="Stand. Genomic Sci.">
        <title>Complete genome sequence of Syntrophothermus lipocalidus type strain (TGB-C1).</title>
        <authorList>
            <person name="Djao O.D."/>
            <person name="Zhang X."/>
            <person name="Lucas S."/>
            <person name="Lapidus A."/>
            <person name="Del Rio T.G."/>
            <person name="Nolan M."/>
            <person name="Tice H."/>
            <person name="Cheng J.F."/>
            <person name="Han C."/>
            <person name="Tapia R."/>
            <person name="Goodwin L."/>
            <person name="Pitluck S."/>
            <person name="Liolios K."/>
            <person name="Ivanova N."/>
            <person name="Mavromatis K."/>
            <person name="Mikhailova N."/>
            <person name="Ovchinnikova G."/>
            <person name="Pati A."/>
            <person name="Brambilla E."/>
            <person name="Chen A."/>
            <person name="Palaniappan K."/>
            <person name="Land M."/>
            <person name="Hauser L."/>
            <person name="Chang Y.J."/>
            <person name="Jeffries C.D."/>
            <person name="Rohde M."/>
            <person name="Sikorski J."/>
            <person name="Spring S."/>
            <person name="Goker M."/>
            <person name="Detter J.C."/>
            <person name="Woyke T."/>
            <person name="Bristow J."/>
            <person name="Eisen J.A."/>
            <person name="Markowitz V."/>
            <person name="Hugenholtz P."/>
            <person name="Kyrpides N.C."/>
            <person name="Klenk H.P."/>
        </authorList>
    </citation>
    <scope>NUCLEOTIDE SEQUENCE [LARGE SCALE GENOMIC DNA]</scope>
    <source>
        <strain evidence="5">DSM 12680 / TGB-C1</strain>
    </source>
</reference>
<evidence type="ECO:0000256" key="1">
    <source>
        <dbReference type="ARBA" id="ARBA00022741"/>
    </source>
</evidence>
<dbReference type="OrthoDB" id="1786288at2"/>
<dbReference type="InterPro" id="IPR027417">
    <property type="entry name" value="P-loop_NTPase"/>
</dbReference>
<dbReference type="SUPFAM" id="SSF52540">
    <property type="entry name" value="P-loop containing nucleoside triphosphate hydrolases"/>
    <property type="match status" value="1"/>
</dbReference>
<dbReference type="Proteomes" id="UP000000378">
    <property type="component" value="Chromosome"/>
</dbReference>
<name>D7CJD5_SYNLT</name>
<dbReference type="SMART" id="SM00382">
    <property type="entry name" value="AAA"/>
    <property type="match status" value="1"/>
</dbReference>
<dbReference type="eggNOG" id="COG1131">
    <property type="taxonomic scope" value="Bacteria"/>
</dbReference>
<dbReference type="PROSITE" id="PS50893">
    <property type="entry name" value="ABC_TRANSPORTER_2"/>
    <property type="match status" value="1"/>
</dbReference>
<proteinExistence type="predicted"/>
<evidence type="ECO:0000313" key="4">
    <source>
        <dbReference type="EMBL" id="ADI01024.1"/>
    </source>
</evidence>
<dbReference type="InterPro" id="IPR003593">
    <property type="entry name" value="AAA+_ATPase"/>
</dbReference>
<evidence type="ECO:0000313" key="5">
    <source>
        <dbReference type="Proteomes" id="UP000000378"/>
    </source>
</evidence>
<dbReference type="STRING" id="643648.Slip_0237"/>